<dbReference type="EMBL" id="CP001854">
    <property type="protein sequence ID" value="ADB50784.1"/>
    <property type="molecule type" value="Genomic_DNA"/>
</dbReference>
<dbReference type="HOGENOM" id="CLU_000022_59_2_11"/>
<dbReference type="STRING" id="469383.Cwoe_2360"/>
<feature type="domain" description="AMP-dependent synthetase/ligase" evidence="3">
    <location>
        <begin position="19"/>
        <end position="412"/>
    </location>
</feature>
<dbReference type="GO" id="GO:0031956">
    <property type="term" value="F:medium-chain fatty acid-CoA ligase activity"/>
    <property type="evidence" value="ECO:0007669"/>
    <property type="project" value="TreeGrafter"/>
</dbReference>
<dbReference type="KEGG" id="cwo:Cwoe_2360"/>
<evidence type="ECO:0000313" key="5">
    <source>
        <dbReference type="EMBL" id="ADB50784.1"/>
    </source>
</evidence>
<evidence type="ECO:0000259" key="4">
    <source>
        <dbReference type="Pfam" id="PF13193"/>
    </source>
</evidence>
<evidence type="ECO:0000256" key="2">
    <source>
        <dbReference type="ARBA" id="ARBA00022598"/>
    </source>
</evidence>
<dbReference type="GO" id="GO:0006631">
    <property type="term" value="P:fatty acid metabolic process"/>
    <property type="evidence" value="ECO:0007669"/>
    <property type="project" value="TreeGrafter"/>
</dbReference>
<dbReference type="InterPro" id="IPR000873">
    <property type="entry name" value="AMP-dep_synth/lig_dom"/>
</dbReference>
<comment type="similarity">
    <text evidence="1">Belongs to the ATP-dependent AMP-binding enzyme family.</text>
</comment>
<name>D3F6L7_CONWI</name>
<keyword evidence="6" id="KW-1185">Reference proteome</keyword>
<dbReference type="Pfam" id="PF13193">
    <property type="entry name" value="AMP-binding_C"/>
    <property type="match status" value="1"/>
</dbReference>
<dbReference type="PROSITE" id="PS00455">
    <property type="entry name" value="AMP_BINDING"/>
    <property type="match status" value="1"/>
</dbReference>
<accession>D3F6L7</accession>
<dbReference type="NCBIfam" id="NF005801">
    <property type="entry name" value="PRK07656.1"/>
    <property type="match status" value="1"/>
</dbReference>
<dbReference type="InterPro" id="IPR020845">
    <property type="entry name" value="AMP-binding_CS"/>
</dbReference>
<feature type="domain" description="AMP-binding enzyme C-terminal" evidence="4">
    <location>
        <begin position="463"/>
        <end position="538"/>
    </location>
</feature>
<dbReference type="eggNOG" id="COG0318">
    <property type="taxonomic scope" value="Bacteria"/>
</dbReference>
<sequence length="552" mass="58611">MTETVRSAEHGSTIPGLVKAAAEQFGAHEALVDGDVRMTFAALHDAVRDVARALIATGVRRGDRVCVWSPNTHHWVVAALAAHSAGAALVPLNTRYTGAEAIDILGRSRVRVLFLPDTFLGRDYLASLREAEATGAGGEPAEAGGGIPVPALPDLELVVRIPVEHERPSEPGVVAWSELVERAASTTAQEADARAAEVLPDDVADILFTSGTTGRPKGAMSSHRQAVEAAVAWAEPTEVSPADRYMIIAPFFHSFGYKAGLLVGLLRGATIVPQITFDVDAALDAIERERITILPGPPTIFETLLAHPGRAGRDLSSLRLAVAGSAMVPVALVERMRRELTFQTVLTGYGLTEAVVVTMCRADDDPQTVSGSSGCATAGFELRIAGADGSALPPGEQGEIWFRGPNVMLGYLDDERATREAIDADGWFHSGDVGRLDVRGYLTITDRIKDMLTVGGFNVYPAEVENVLARLDGVIAAAVIGVPDERMGEVPAAYLVAQEDHALDEGAVVAFCRRQLANFKVPRTVTFVEALPRNAAGKVLKSELRAQLAGTE</sequence>
<dbReference type="Proteomes" id="UP000008229">
    <property type="component" value="Chromosome"/>
</dbReference>
<dbReference type="RefSeq" id="WP_012933835.1">
    <property type="nucleotide sequence ID" value="NC_013739.1"/>
</dbReference>
<reference evidence="5 6" key="1">
    <citation type="journal article" date="2010" name="Stand. Genomic Sci.">
        <title>Complete genome sequence of Conexibacter woesei type strain (ID131577).</title>
        <authorList>
            <person name="Pukall R."/>
            <person name="Lapidus A."/>
            <person name="Glavina Del Rio T."/>
            <person name="Copeland A."/>
            <person name="Tice H."/>
            <person name="Cheng J.-F."/>
            <person name="Lucas S."/>
            <person name="Chen F."/>
            <person name="Nolan M."/>
            <person name="Bruce D."/>
            <person name="Goodwin L."/>
            <person name="Pitluck S."/>
            <person name="Mavromatis K."/>
            <person name="Ivanova N."/>
            <person name="Ovchinnikova G."/>
            <person name="Pati A."/>
            <person name="Chen A."/>
            <person name="Palaniappan K."/>
            <person name="Land M."/>
            <person name="Hauser L."/>
            <person name="Chang Y.-J."/>
            <person name="Jeffries C.D."/>
            <person name="Chain P."/>
            <person name="Meincke L."/>
            <person name="Sims D."/>
            <person name="Brettin T."/>
            <person name="Detter J.C."/>
            <person name="Rohde M."/>
            <person name="Goeker M."/>
            <person name="Bristow J."/>
            <person name="Eisen J.A."/>
            <person name="Markowitz V."/>
            <person name="Kyrpides N.C."/>
            <person name="Klenk H.-P."/>
            <person name="Hugenholtz P."/>
        </authorList>
    </citation>
    <scope>NUCLEOTIDE SEQUENCE [LARGE SCALE GENOMIC DNA]</scope>
    <source>
        <strain evidence="6">DSM 14684 / CIP 108061 / JCM 11494 / NBRC 100937 / ID131577</strain>
    </source>
</reference>
<dbReference type="Gene3D" id="3.30.300.30">
    <property type="match status" value="1"/>
</dbReference>
<evidence type="ECO:0000256" key="1">
    <source>
        <dbReference type="ARBA" id="ARBA00006432"/>
    </source>
</evidence>
<dbReference type="InterPro" id="IPR025110">
    <property type="entry name" value="AMP-bd_C"/>
</dbReference>
<dbReference type="Pfam" id="PF00501">
    <property type="entry name" value="AMP-binding"/>
    <property type="match status" value="1"/>
</dbReference>
<dbReference type="SUPFAM" id="SSF56801">
    <property type="entry name" value="Acetyl-CoA synthetase-like"/>
    <property type="match status" value="1"/>
</dbReference>
<gene>
    <name evidence="5" type="ordered locus">Cwoe_2360</name>
</gene>
<evidence type="ECO:0000259" key="3">
    <source>
        <dbReference type="Pfam" id="PF00501"/>
    </source>
</evidence>
<evidence type="ECO:0000313" key="6">
    <source>
        <dbReference type="Proteomes" id="UP000008229"/>
    </source>
</evidence>
<organism evidence="5 6">
    <name type="scientific">Conexibacter woesei (strain DSM 14684 / CCUG 47730 / CIP 108061 / JCM 11494 / NBRC 100937 / ID131577)</name>
    <dbReference type="NCBI Taxonomy" id="469383"/>
    <lineage>
        <taxon>Bacteria</taxon>
        <taxon>Bacillati</taxon>
        <taxon>Actinomycetota</taxon>
        <taxon>Thermoleophilia</taxon>
        <taxon>Solirubrobacterales</taxon>
        <taxon>Conexibacteraceae</taxon>
        <taxon>Conexibacter</taxon>
    </lineage>
</organism>
<reference evidence="6" key="2">
    <citation type="submission" date="2010-01" db="EMBL/GenBank/DDBJ databases">
        <title>The complete genome of Conexibacter woesei DSM 14684.</title>
        <authorList>
            <consortium name="US DOE Joint Genome Institute (JGI-PGF)"/>
            <person name="Lucas S."/>
            <person name="Copeland A."/>
            <person name="Lapidus A."/>
            <person name="Glavina del Rio T."/>
            <person name="Dalin E."/>
            <person name="Tice H."/>
            <person name="Bruce D."/>
            <person name="Goodwin L."/>
            <person name="Pitluck S."/>
            <person name="Kyrpides N."/>
            <person name="Mavromatis K."/>
            <person name="Ivanova N."/>
            <person name="Mikhailova N."/>
            <person name="Chertkov O."/>
            <person name="Brettin T."/>
            <person name="Detter J.C."/>
            <person name="Han C."/>
            <person name="Larimer F."/>
            <person name="Land M."/>
            <person name="Hauser L."/>
            <person name="Markowitz V."/>
            <person name="Cheng J.-F."/>
            <person name="Hugenholtz P."/>
            <person name="Woyke T."/>
            <person name="Wu D."/>
            <person name="Pukall R."/>
            <person name="Steenblock K."/>
            <person name="Schneider S."/>
            <person name="Klenk H.-P."/>
            <person name="Eisen J.A."/>
        </authorList>
    </citation>
    <scope>NUCLEOTIDE SEQUENCE [LARGE SCALE GENOMIC DNA]</scope>
    <source>
        <strain evidence="6">DSM 14684 / CIP 108061 / JCM 11494 / NBRC 100937 / ID131577</strain>
    </source>
</reference>
<dbReference type="AlphaFoldDB" id="D3F6L7"/>
<dbReference type="Gene3D" id="3.40.50.12780">
    <property type="entry name" value="N-terminal domain of ligase-like"/>
    <property type="match status" value="1"/>
</dbReference>
<dbReference type="PANTHER" id="PTHR43201">
    <property type="entry name" value="ACYL-COA SYNTHETASE"/>
    <property type="match status" value="1"/>
</dbReference>
<protein>
    <submittedName>
        <fullName evidence="5">AMP-dependent synthetase and ligase</fullName>
    </submittedName>
</protein>
<keyword evidence="2 5" id="KW-0436">Ligase</keyword>
<dbReference type="InterPro" id="IPR042099">
    <property type="entry name" value="ANL_N_sf"/>
</dbReference>
<dbReference type="PANTHER" id="PTHR43201:SF5">
    <property type="entry name" value="MEDIUM-CHAIN ACYL-COA LIGASE ACSF2, MITOCHONDRIAL"/>
    <property type="match status" value="1"/>
</dbReference>
<dbReference type="InterPro" id="IPR045851">
    <property type="entry name" value="AMP-bd_C_sf"/>
</dbReference>
<proteinExistence type="inferred from homology"/>
<dbReference type="FunFam" id="3.30.300.30:FF:000008">
    <property type="entry name" value="2,3-dihydroxybenzoate-AMP ligase"/>
    <property type="match status" value="1"/>
</dbReference>